<comment type="caution">
    <text evidence="6">The sequence shown here is derived from an EMBL/GenBank/DDBJ whole genome shotgun (WGS) entry which is preliminary data.</text>
</comment>
<feature type="compositionally biased region" description="Low complexity" evidence="1">
    <location>
        <begin position="54"/>
        <end position="78"/>
    </location>
</feature>
<dbReference type="PANTHER" id="PTHR40038:SF1">
    <property type="entry name" value="MEMBRANE-ASSOCIATED PROTEIN TCAA"/>
    <property type="match status" value="1"/>
</dbReference>
<evidence type="ECO:0000259" key="4">
    <source>
        <dbReference type="Pfam" id="PF22813"/>
    </source>
</evidence>
<feature type="domain" description="Putative zinc-ribbon" evidence="3">
    <location>
        <begin position="21"/>
        <end position="42"/>
    </location>
</feature>
<name>A0ABW1RA78_9LACO</name>
<feature type="region of interest" description="Disordered" evidence="1">
    <location>
        <begin position="53"/>
        <end position="83"/>
    </location>
</feature>
<reference evidence="7" key="1">
    <citation type="journal article" date="2019" name="Int. J. Syst. Evol. Microbiol.">
        <title>The Global Catalogue of Microorganisms (GCM) 10K type strain sequencing project: providing services to taxonomists for standard genome sequencing and annotation.</title>
        <authorList>
            <consortium name="The Broad Institute Genomics Platform"/>
            <consortium name="The Broad Institute Genome Sequencing Center for Infectious Disease"/>
            <person name="Wu L."/>
            <person name="Ma J."/>
        </authorList>
    </citation>
    <scope>NUCLEOTIDE SEQUENCE [LARGE SCALE GENOMIC DNA]</scope>
    <source>
        <strain evidence="7">CCM 8932</strain>
    </source>
</reference>
<keyword evidence="7" id="KW-1185">Reference proteome</keyword>
<feature type="transmembrane region" description="Helical" evidence="2">
    <location>
        <begin position="92"/>
        <end position="111"/>
    </location>
</feature>
<evidence type="ECO:0000313" key="7">
    <source>
        <dbReference type="Proteomes" id="UP001596253"/>
    </source>
</evidence>
<evidence type="ECO:0000256" key="2">
    <source>
        <dbReference type="SAM" id="Phobius"/>
    </source>
</evidence>
<protein>
    <submittedName>
        <fullName evidence="6">Zinc ribbon domain-containing protein</fullName>
    </submittedName>
</protein>
<dbReference type="InterPro" id="IPR054529">
    <property type="entry name" value="TcaA_2nd"/>
</dbReference>
<keyword evidence="2" id="KW-0472">Membrane</keyword>
<proteinExistence type="predicted"/>
<keyword evidence="2" id="KW-1133">Transmembrane helix</keyword>
<dbReference type="Pfam" id="PF13248">
    <property type="entry name" value="Zn_ribbon_3"/>
    <property type="match status" value="1"/>
</dbReference>
<evidence type="ECO:0000313" key="6">
    <source>
        <dbReference type="EMBL" id="MFC6165355.1"/>
    </source>
</evidence>
<dbReference type="Proteomes" id="UP001596253">
    <property type="component" value="Unassembled WGS sequence"/>
</dbReference>
<dbReference type="InterPro" id="IPR054530">
    <property type="entry name" value="TcaA_4th"/>
</dbReference>
<evidence type="ECO:0000259" key="3">
    <source>
        <dbReference type="Pfam" id="PF13248"/>
    </source>
</evidence>
<feature type="domain" description="TcaA 4th" evidence="5">
    <location>
        <begin position="280"/>
        <end position="354"/>
    </location>
</feature>
<sequence length="495" mass="54296">MHFQQKLYRAADDRGEERRFCPNCGQAVTASDEFCGNCGYNLLQAAASQETTVTGASSQPQSTATTTQSTVTRPATTSRTSQVNKQPALPKWAWITIIVIAVLIGGAYLFGRNYYSRANQLDRDISALKTGKKGLAQQFTTSDPSLKLTDKTLQPLVKRFKANRQALATFQSQLRTGSMTTDGLFEYTVTGKKWLLFDKYQIKVKPLYAKLTTNRSGVQLKINGQSVGSSNSSYYEHKFGPYVPGNYQLLASGTVNGQLLQNKSTVYLHQNNQRYDLSLKTISFTVTGTPKTTVYLNGKSQGQIGSDGTLAIKETAWSSNLELTGKYKVGGTTVTSKTRKINQSDADGSVSLTFPGVMSKATASDYLTGLFTAISNYTDSGDLGDAADDDDKNLDSYFVDGTANSDYQGFMTMAKGYYKNDGVLSVDYSPSVLSVAPATKQQSQLTYDVKYDFENSKDERIQVFRYTATLEPSGDSYKIIKITPAQKIRAYTSTD</sequence>
<dbReference type="EMBL" id="JBHSSD010000048">
    <property type="protein sequence ID" value="MFC6165355.1"/>
    <property type="molecule type" value="Genomic_DNA"/>
</dbReference>
<evidence type="ECO:0000256" key="1">
    <source>
        <dbReference type="SAM" id="MobiDB-lite"/>
    </source>
</evidence>
<dbReference type="PANTHER" id="PTHR40038">
    <property type="entry name" value="MEMBRANE-ASSOCIATED PROTEIN TCAA"/>
    <property type="match status" value="1"/>
</dbReference>
<gene>
    <name evidence="6" type="ORF">ACFP3T_11785</name>
</gene>
<dbReference type="RefSeq" id="WP_137641399.1">
    <property type="nucleotide sequence ID" value="NZ_BJDK01000058.1"/>
</dbReference>
<dbReference type="Pfam" id="PF22813">
    <property type="entry name" value="TcaA_2nd"/>
    <property type="match status" value="1"/>
</dbReference>
<keyword evidence="2" id="KW-0812">Transmembrane</keyword>
<dbReference type="Pfam" id="PF22820">
    <property type="entry name" value="TcaA_3rd_4th"/>
    <property type="match status" value="1"/>
</dbReference>
<organism evidence="6 7">
    <name type="scientific">Lactiplantibacillus dongliensis</name>
    <dbReference type="NCBI Taxonomy" id="2559919"/>
    <lineage>
        <taxon>Bacteria</taxon>
        <taxon>Bacillati</taxon>
        <taxon>Bacillota</taxon>
        <taxon>Bacilli</taxon>
        <taxon>Lactobacillales</taxon>
        <taxon>Lactobacillaceae</taxon>
        <taxon>Lactiplantibacillus</taxon>
    </lineage>
</organism>
<dbReference type="InterPro" id="IPR059113">
    <property type="entry name" value="Znf_ribbon"/>
</dbReference>
<evidence type="ECO:0000259" key="5">
    <source>
        <dbReference type="Pfam" id="PF22820"/>
    </source>
</evidence>
<accession>A0ABW1RA78</accession>
<feature type="domain" description="TcaA second" evidence="4">
    <location>
        <begin position="132"/>
        <end position="204"/>
    </location>
</feature>